<dbReference type="Pfam" id="PF00685">
    <property type="entry name" value="Sulfotransfer_1"/>
    <property type="match status" value="1"/>
</dbReference>
<sequence>MLNVSLQYSAFKGEGHSTSSPKIPPSCWIHKTHYPYVIPYQKQLQGNQVLVCVRNPFDVFPSQFLKFCTMTHNLDINEDFTQFPEWKLHLSQEVGIWKRWHYYWIRMAQERRVPIKFVRFEDVREGKDEVLLKIMEYCLRGQISKESVIGRRIASGKERDGKVAYKPKKKRDNLTYYTEDQKLKIMTELRDLLRFFGYSQEKGKSSQPYFNIFNAECEEYWRDKALPEFKTNTFWSSDSINMLKEKQIHRYFDLPMKVTIKDPHKMPEPRD</sequence>
<evidence type="ECO:0000313" key="3">
    <source>
        <dbReference type="Proteomes" id="UP000785679"/>
    </source>
</evidence>
<dbReference type="EMBL" id="RRYP01008936">
    <property type="protein sequence ID" value="TNV79417.1"/>
    <property type="molecule type" value="Genomic_DNA"/>
</dbReference>
<dbReference type="Gene3D" id="3.40.50.300">
    <property type="entry name" value="P-loop containing nucleotide triphosphate hydrolases"/>
    <property type="match status" value="1"/>
</dbReference>
<organism evidence="2 3">
    <name type="scientific">Halteria grandinella</name>
    <dbReference type="NCBI Taxonomy" id="5974"/>
    <lineage>
        <taxon>Eukaryota</taxon>
        <taxon>Sar</taxon>
        <taxon>Alveolata</taxon>
        <taxon>Ciliophora</taxon>
        <taxon>Intramacronucleata</taxon>
        <taxon>Spirotrichea</taxon>
        <taxon>Stichotrichia</taxon>
        <taxon>Sporadotrichida</taxon>
        <taxon>Halteriidae</taxon>
        <taxon>Halteria</taxon>
    </lineage>
</organism>
<dbReference type="InterPro" id="IPR000863">
    <property type="entry name" value="Sulfotransferase_dom"/>
</dbReference>
<dbReference type="GO" id="GO:0008146">
    <property type="term" value="F:sulfotransferase activity"/>
    <property type="evidence" value="ECO:0007669"/>
    <property type="project" value="InterPro"/>
</dbReference>
<evidence type="ECO:0000259" key="1">
    <source>
        <dbReference type="Pfam" id="PF00685"/>
    </source>
</evidence>
<reference evidence="2" key="1">
    <citation type="submission" date="2019-06" db="EMBL/GenBank/DDBJ databases">
        <authorList>
            <person name="Zheng W."/>
        </authorList>
    </citation>
    <scope>NUCLEOTIDE SEQUENCE</scope>
    <source>
        <strain evidence="2">QDHG01</strain>
    </source>
</reference>
<dbReference type="Proteomes" id="UP000785679">
    <property type="component" value="Unassembled WGS sequence"/>
</dbReference>
<proteinExistence type="predicted"/>
<protein>
    <recommendedName>
        <fullName evidence="1">Sulfotransferase domain-containing protein</fullName>
    </recommendedName>
</protein>
<dbReference type="SUPFAM" id="SSF52540">
    <property type="entry name" value="P-loop containing nucleoside triphosphate hydrolases"/>
    <property type="match status" value="1"/>
</dbReference>
<gene>
    <name evidence="2" type="ORF">FGO68_gene12917</name>
</gene>
<feature type="domain" description="Sulfotransferase" evidence="1">
    <location>
        <begin position="26"/>
        <end position="138"/>
    </location>
</feature>
<name>A0A8J8NPC7_HALGN</name>
<keyword evidence="3" id="KW-1185">Reference proteome</keyword>
<dbReference type="AlphaFoldDB" id="A0A8J8NPC7"/>
<evidence type="ECO:0000313" key="2">
    <source>
        <dbReference type="EMBL" id="TNV79417.1"/>
    </source>
</evidence>
<accession>A0A8J8NPC7</accession>
<comment type="caution">
    <text evidence="2">The sequence shown here is derived from an EMBL/GenBank/DDBJ whole genome shotgun (WGS) entry which is preliminary data.</text>
</comment>
<dbReference type="InterPro" id="IPR027417">
    <property type="entry name" value="P-loop_NTPase"/>
</dbReference>
<dbReference type="OrthoDB" id="5985073at2759"/>